<dbReference type="AlphaFoldDB" id="A0A4P9ZAZ7"/>
<dbReference type="PROSITE" id="PS51706">
    <property type="entry name" value="G_ENGB"/>
    <property type="match status" value="1"/>
</dbReference>
<dbReference type="PANTHER" id="PTHR46498:SF1">
    <property type="entry name" value="GTP-BINDING PROTEIN 8"/>
    <property type="match status" value="1"/>
</dbReference>
<proteinExistence type="predicted"/>
<dbReference type="Proteomes" id="UP000268321">
    <property type="component" value="Unassembled WGS sequence"/>
</dbReference>
<dbReference type="PANTHER" id="PTHR46498">
    <property type="entry name" value="GTP-BINDING PROTEIN 8"/>
    <property type="match status" value="1"/>
</dbReference>
<dbReference type="GO" id="GO:0046872">
    <property type="term" value="F:metal ion binding"/>
    <property type="evidence" value="ECO:0007669"/>
    <property type="project" value="UniProtKB-KW"/>
</dbReference>
<keyword evidence="1" id="KW-0479">Metal-binding</keyword>
<gene>
    <name evidence="6" type="ORF">METBISCDRAFT_17342</name>
</gene>
<dbReference type="GO" id="GO:0005739">
    <property type="term" value="C:mitochondrion"/>
    <property type="evidence" value="ECO:0007669"/>
    <property type="project" value="TreeGrafter"/>
</dbReference>
<feature type="domain" description="EngB-type G" evidence="5">
    <location>
        <begin position="137"/>
        <end position="305"/>
    </location>
</feature>
<evidence type="ECO:0000256" key="4">
    <source>
        <dbReference type="ARBA" id="ARBA00023134"/>
    </source>
</evidence>
<evidence type="ECO:0000313" key="7">
    <source>
        <dbReference type="Proteomes" id="UP000268321"/>
    </source>
</evidence>
<dbReference type="Pfam" id="PF01926">
    <property type="entry name" value="MMR_HSR1"/>
    <property type="match status" value="1"/>
</dbReference>
<accession>A0A4P9ZAZ7</accession>
<keyword evidence="7" id="KW-1185">Reference proteome</keyword>
<protein>
    <submittedName>
        <fullName evidence="6">P-loop containing nucleoside triphosphate hydrolase protein</fullName>
    </submittedName>
</protein>
<organism evidence="6 7">
    <name type="scientific">Metschnikowia bicuspidata</name>
    <dbReference type="NCBI Taxonomy" id="27322"/>
    <lineage>
        <taxon>Eukaryota</taxon>
        <taxon>Fungi</taxon>
        <taxon>Dikarya</taxon>
        <taxon>Ascomycota</taxon>
        <taxon>Saccharomycotina</taxon>
        <taxon>Pichiomycetes</taxon>
        <taxon>Metschnikowiaceae</taxon>
        <taxon>Metschnikowia</taxon>
    </lineage>
</organism>
<keyword evidence="2" id="KW-0547">Nucleotide-binding</keyword>
<dbReference type="InterPro" id="IPR006073">
    <property type="entry name" value="GTP-bd"/>
</dbReference>
<keyword evidence="4" id="KW-0342">GTP-binding</keyword>
<dbReference type="InterPro" id="IPR027417">
    <property type="entry name" value="P-loop_NTPase"/>
</dbReference>
<dbReference type="InterPro" id="IPR052279">
    <property type="entry name" value="EngB_GTPase"/>
</dbReference>
<dbReference type="Gene3D" id="3.40.50.300">
    <property type="entry name" value="P-loop containing nucleotide triphosphate hydrolases"/>
    <property type="match status" value="1"/>
</dbReference>
<evidence type="ECO:0000256" key="3">
    <source>
        <dbReference type="ARBA" id="ARBA00022842"/>
    </source>
</evidence>
<sequence>MRSSLPLRSHKYLVSSVPKAPVVVEPLITSPAKNSIVDLSSLVWDALDLNAYYKFLSFEEPLAAQLNKADSHFQLQKTKHEWTHALYSEIPDVKVRRMEMERRRKLDLIEPYKWNEYHQNHQLSRTSFGVEPLILKPLPEVLFVGHTNAGKSSLMNNIFASKQLAKQPSSDTDLAFESRKAGYTECLVCFNVNQKLRLVDSPGYGIRSVDNQGTLVMDYIKQRLQLKKTYIIVDGCFGFREGDELIMNYLQDNKYPFEIVFTKLDEVVKKRFPRNIVKKSTLVDEATASQLAAEGNSLVVEHFLEIMGNANLVDFPMLSGIHFNNSRCNNILKRRSGYREFRASIMKMCGLL</sequence>
<evidence type="ECO:0000256" key="2">
    <source>
        <dbReference type="ARBA" id="ARBA00022741"/>
    </source>
</evidence>
<name>A0A4P9ZAZ7_9ASCO</name>
<dbReference type="GO" id="GO:0016787">
    <property type="term" value="F:hydrolase activity"/>
    <property type="evidence" value="ECO:0007669"/>
    <property type="project" value="UniProtKB-KW"/>
</dbReference>
<keyword evidence="3" id="KW-0460">Magnesium</keyword>
<dbReference type="InterPro" id="IPR030393">
    <property type="entry name" value="G_ENGB_dom"/>
</dbReference>
<evidence type="ECO:0000259" key="5">
    <source>
        <dbReference type="PROSITE" id="PS51706"/>
    </source>
</evidence>
<reference evidence="7" key="1">
    <citation type="journal article" date="2018" name="Nat. Microbiol.">
        <title>Leveraging single-cell genomics to expand the fungal tree of life.</title>
        <authorList>
            <person name="Ahrendt S.R."/>
            <person name="Quandt C.A."/>
            <person name="Ciobanu D."/>
            <person name="Clum A."/>
            <person name="Salamov A."/>
            <person name="Andreopoulos B."/>
            <person name="Cheng J.F."/>
            <person name="Woyke T."/>
            <person name="Pelin A."/>
            <person name="Henrissat B."/>
            <person name="Reynolds N.K."/>
            <person name="Benny G.L."/>
            <person name="Smith M.E."/>
            <person name="James T.Y."/>
            <person name="Grigoriev I.V."/>
        </authorList>
    </citation>
    <scope>NUCLEOTIDE SEQUENCE [LARGE SCALE GENOMIC DNA]</scope>
    <source>
        <strain evidence="7">Baker2002</strain>
    </source>
</reference>
<evidence type="ECO:0000256" key="1">
    <source>
        <dbReference type="ARBA" id="ARBA00022723"/>
    </source>
</evidence>
<dbReference type="GO" id="GO:0005525">
    <property type="term" value="F:GTP binding"/>
    <property type="evidence" value="ECO:0007669"/>
    <property type="project" value="UniProtKB-KW"/>
</dbReference>
<keyword evidence="6" id="KW-0378">Hydrolase</keyword>
<dbReference type="SUPFAM" id="SSF52540">
    <property type="entry name" value="P-loop containing nucleoside triphosphate hydrolases"/>
    <property type="match status" value="1"/>
</dbReference>
<dbReference type="OrthoDB" id="391988at2759"/>
<evidence type="ECO:0000313" key="6">
    <source>
        <dbReference type="EMBL" id="RKP30004.1"/>
    </source>
</evidence>
<dbReference type="EMBL" id="ML004469">
    <property type="protein sequence ID" value="RKP30004.1"/>
    <property type="molecule type" value="Genomic_DNA"/>
</dbReference>